<feature type="domain" description="Tyrosine specific protein phosphatases" evidence="2">
    <location>
        <begin position="109"/>
        <end position="169"/>
    </location>
</feature>
<organism evidence="3 4">
    <name type="scientific">Symbiodinium pilosum</name>
    <name type="common">Dinoflagellate</name>
    <dbReference type="NCBI Taxonomy" id="2952"/>
    <lineage>
        <taxon>Eukaryota</taxon>
        <taxon>Sar</taxon>
        <taxon>Alveolata</taxon>
        <taxon>Dinophyceae</taxon>
        <taxon>Suessiales</taxon>
        <taxon>Symbiodiniaceae</taxon>
        <taxon>Symbiodinium</taxon>
    </lineage>
</organism>
<gene>
    <name evidence="3" type="ORF">SPIL2461_LOCUS9900</name>
</gene>
<accession>A0A812QS20</accession>
<reference evidence="3" key="1">
    <citation type="submission" date="2021-02" db="EMBL/GenBank/DDBJ databases">
        <authorList>
            <person name="Dougan E. K."/>
            <person name="Rhodes N."/>
            <person name="Thang M."/>
            <person name="Chan C."/>
        </authorList>
    </citation>
    <scope>NUCLEOTIDE SEQUENCE</scope>
</reference>
<keyword evidence="1" id="KW-0378">Hydrolase</keyword>
<dbReference type="Pfam" id="PF22784">
    <property type="entry name" value="PTP-SAK"/>
    <property type="match status" value="1"/>
</dbReference>
<keyword evidence="4" id="KW-1185">Reference proteome</keyword>
<evidence type="ECO:0000256" key="1">
    <source>
        <dbReference type="ARBA" id="ARBA00022801"/>
    </source>
</evidence>
<evidence type="ECO:0000259" key="2">
    <source>
        <dbReference type="PROSITE" id="PS50056"/>
    </source>
</evidence>
<dbReference type="AlphaFoldDB" id="A0A812QS20"/>
<dbReference type="PROSITE" id="PS50056">
    <property type="entry name" value="TYR_PHOSPHATASE_2"/>
    <property type="match status" value="1"/>
</dbReference>
<evidence type="ECO:0000313" key="3">
    <source>
        <dbReference type="EMBL" id="CAE7401237.1"/>
    </source>
</evidence>
<dbReference type="EMBL" id="CAJNIZ010017657">
    <property type="protein sequence ID" value="CAE7401237.1"/>
    <property type="molecule type" value="Genomic_DNA"/>
</dbReference>
<proteinExistence type="predicted"/>
<sequence>DKSNWLIPGCVLVGGWPFRLPKGRGSPGESAEEGVAKLHSILHAGTNTFISLTEEAEIRGKPYCFNSFQKAAEVQYRELHGPQRQAKRAGLELRFLTCPMVDGGTCEDQKLLHLLQCLLVELRAARAVYIHCYGGHGRTGIVACSLVCLLWQISPMEAVDIFNSLHSYRVECGVGGPGQFPHSDAQLRQVKRVASWRARFEAQLPAVHQLLPLTSMLA</sequence>
<dbReference type="InterPro" id="IPR016130">
    <property type="entry name" value="Tyr_Pase_AS"/>
</dbReference>
<feature type="non-terminal residue" evidence="3">
    <location>
        <position position="218"/>
    </location>
</feature>
<dbReference type="GO" id="GO:0016791">
    <property type="term" value="F:phosphatase activity"/>
    <property type="evidence" value="ECO:0007669"/>
    <property type="project" value="UniProtKB-ARBA"/>
</dbReference>
<evidence type="ECO:0000313" key="4">
    <source>
        <dbReference type="Proteomes" id="UP000649617"/>
    </source>
</evidence>
<protein>
    <recommendedName>
        <fullName evidence="2">Tyrosine specific protein phosphatases domain-containing protein</fullName>
    </recommendedName>
</protein>
<name>A0A812QS20_SYMPI</name>
<dbReference type="PROSITE" id="PS00383">
    <property type="entry name" value="TYR_PHOSPHATASE_1"/>
    <property type="match status" value="1"/>
</dbReference>
<dbReference type="SUPFAM" id="SSF52799">
    <property type="entry name" value="(Phosphotyrosine protein) phosphatases II"/>
    <property type="match status" value="1"/>
</dbReference>
<dbReference type="InterPro" id="IPR029021">
    <property type="entry name" value="Prot-tyrosine_phosphatase-like"/>
</dbReference>
<feature type="non-terminal residue" evidence="3">
    <location>
        <position position="1"/>
    </location>
</feature>
<dbReference type="InterPro" id="IPR000387">
    <property type="entry name" value="Tyr_Pase_dom"/>
</dbReference>
<dbReference type="InterPro" id="IPR057023">
    <property type="entry name" value="PTP-SAK"/>
</dbReference>
<comment type="caution">
    <text evidence="3">The sequence shown here is derived from an EMBL/GenBank/DDBJ whole genome shotgun (WGS) entry which is preliminary data.</text>
</comment>
<dbReference type="Gene3D" id="3.90.190.10">
    <property type="entry name" value="Protein tyrosine phosphatase superfamily"/>
    <property type="match status" value="1"/>
</dbReference>
<dbReference type="Proteomes" id="UP000649617">
    <property type="component" value="Unassembled WGS sequence"/>
</dbReference>
<dbReference type="OrthoDB" id="2017893at2759"/>